<evidence type="ECO:0000256" key="3">
    <source>
        <dbReference type="ARBA" id="ARBA00022519"/>
    </source>
</evidence>
<proteinExistence type="predicted"/>
<dbReference type="Gene3D" id="1.20.1540.10">
    <property type="entry name" value="Rhomboid-like"/>
    <property type="match status" value="1"/>
</dbReference>
<evidence type="ECO:0000256" key="1">
    <source>
        <dbReference type="ARBA" id="ARBA00004141"/>
    </source>
</evidence>
<evidence type="ECO:0000259" key="8">
    <source>
        <dbReference type="Pfam" id="PF01694"/>
    </source>
</evidence>
<evidence type="ECO:0000256" key="5">
    <source>
        <dbReference type="ARBA" id="ARBA00022989"/>
    </source>
</evidence>
<dbReference type="GO" id="GO:0006508">
    <property type="term" value="P:proteolysis"/>
    <property type="evidence" value="ECO:0007669"/>
    <property type="project" value="UniProtKB-KW"/>
</dbReference>
<evidence type="ECO:0000313" key="10">
    <source>
        <dbReference type="Proteomes" id="UP000773614"/>
    </source>
</evidence>
<dbReference type="EMBL" id="SPKJ01000022">
    <property type="protein sequence ID" value="MYZ47836.1"/>
    <property type="molecule type" value="Genomic_DNA"/>
</dbReference>
<evidence type="ECO:0000256" key="7">
    <source>
        <dbReference type="SAM" id="Phobius"/>
    </source>
</evidence>
<dbReference type="Proteomes" id="UP000773614">
    <property type="component" value="Unassembled WGS sequence"/>
</dbReference>
<comment type="subcellular location">
    <subcellularLocation>
        <location evidence="1">Membrane</location>
        <topology evidence="1">Multi-pass membrane protein</topology>
    </subcellularLocation>
</comment>
<dbReference type="OrthoDB" id="9797190at2"/>
<feature type="transmembrane region" description="Helical" evidence="7">
    <location>
        <begin position="127"/>
        <end position="148"/>
    </location>
</feature>
<name>A0A964T3K5_9HYPH</name>
<feature type="transmembrane region" description="Helical" evidence="7">
    <location>
        <begin position="180"/>
        <end position="200"/>
    </location>
</feature>
<keyword evidence="5 7" id="KW-1133">Transmembrane helix</keyword>
<keyword evidence="2" id="KW-1003">Cell membrane</keyword>
<evidence type="ECO:0000313" key="9">
    <source>
        <dbReference type="EMBL" id="MYZ47836.1"/>
    </source>
</evidence>
<dbReference type="GO" id="GO:0016020">
    <property type="term" value="C:membrane"/>
    <property type="evidence" value="ECO:0007669"/>
    <property type="project" value="UniProtKB-SubCell"/>
</dbReference>
<keyword evidence="4 7" id="KW-0812">Transmembrane</keyword>
<organism evidence="9 10">
    <name type="scientific">Propylenella binzhouense</name>
    <dbReference type="NCBI Taxonomy" id="2555902"/>
    <lineage>
        <taxon>Bacteria</taxon>
        <taxon>Pseudomonadati</taxon>
        <taxon>Pseudomonadota</taxon>
        <taxon>Alphaproteobacteria</taxon>
        <taxon>Hyphomicrobiales</taxon>
        <taxon>Propylenellaceae</taxon>
        <taxon>Propylenella</taxon>
    </lineage>
</organism>
<protein>
    <submittedName>
        <fullName evidence="9">Rhomboid family intramembrane serine protease</fullName>
    </submittedName>
</protein>
<dbReference type="Pfam" id="PF01694">
    <property type="entry name" value="Rhomboid"/>
    <property type="match status" value="1"/>
</dbReference>
<feature type="transmembrane region" description="Helical" evidence="7">
    <location>
        <begin position="103"/>
        <end position="121"/>
    </location>
</feature>
<feature type="transmembrane region" description="Helical" evidence="7">
    <location>
        <begin position="71"/>
        <end position="91"/>
    </location>
</feature>
<accession>A0A964T3K5</accession>
<keyword evidence="9" id="KW-0378">Hydrolase</keyword>
<evidence type="ECO:0000256" key="2">
    <source>
        <dbReference type="ARBA" id="ARBA00022475"/>
    </source>
</evidence>
<dbReference type="GO" id="GO:0004252">
    <property type="term" value="F:serine-type endopeptidase activity"/>
    <property type="evidence" value="ECO:0007669"/>
    <property type="project" value="InterPro"/>
</dbReference>
<keyword evidence="10" id="KW-1185">Reference proteome</keyword>
<evidence type="ECO:0000256" key="6">
    <source>
        <dbReference type="ARBA" id="ARBA00023136"/>
    </source>
</evidence>
<comment type="caution">
    <text evidence="9">The sequence shown here is derived from an EMBL/GenBank/DDBJ whole genome shotgun (WGS) entry which is preliminary data.</text>
</comment>
<keyword evidence="6 7" id="KW-0472">Membrane</keyword>
<reference evidence="9" key="1">
    <citation type="submission" date="2019-03" db="EMBL/GenBank/DDBJ databases">
        <title>Afifella sp. nov., isolated from activated sludge.</title>
        <authorList>
            <person name="Li Q."/>
            <person name="Liu Y."/>
        </authorList>
    </citation>
    <scope>NUCLEOTIDE SEQUENCE</scope>
    <source>
        <strain evidence="9">L72</strain>
    </source>
</reference>
<feature type="transmembrane region" description="Helical" evidence="7">
    <location>
        <begin position="12"/>
        <end position="31"/>
    </location>
</feature>
<dbReference type="SUPFAM" id="SSF144091">
    <property type="entry name" value="Rhomboid-like"/>
    <property type="match status" value="1"/>
</dbReference>
<dbReference type="PANTHER" id="PTHR43066">
    <property type="entry name" value="RHOMBOID-RELATED PROTEIN"/>
    <property type="match status" value="1"/>
</dbReference>
<dbReference type="PANTHER" id="PTHR43066:SF26">
    <property type="entry name" value="RHOMBOID PROTEASE GLPG"/>
    <property type="match status" value="1"/>
</dbReference>
<dbReference type="InterPro" id="IPR022764">
    <property type="entry name" value="Peptidase_S54_rhomboid_dom"/>
</dbReference>
<dbReference type="AlphaFoldDB" id="A0A964T3K5"/>
<feature type="transmembrane region" description="Helical" evidence="7">
    <location>
        <begin position="206"/>
        <end position="226"/>
    </location>
</feature>
<feature type="domain" description="Peptidase S54 rhomboid" evidence="8">
    <location>
        <begin position="64"/>
        <end position="223"/>
    </location>
</feature>
<dbReference type="InterPro" id="IPR035952">
    <property type="entry name" value="Rhomboid-like_sf"/>
</dbReference>
<evidence type="ECO:0000256" key="4">
    <source>
        <dbReference type="ARBA" id="ARBA00022692"/>
    </source>
</evidence>
<keyword evidence="9" id="KW-0645">Protease</keyword>
<sequence length="234" mass="24615">MPDREPVFNLPPAIVALGGIMVAVHVLRMAVGADLDFRLIVEFAFVPARYVAPAAWPGGVGALFWTPITYAFLHGDFVHLAVNLFWMAGFGTPAARRLGTRRFLLLSALSSAAGALAHYVVFPSEAVPMIGASAAVSGMTAATARFAFVEGGPLGGGSRAAAYFVPAPPIRRLLANGRTAFFVLMWFGVNLLFGVQGSLIPGVEGAIAWQAHIGGFLAGLVLFPLLDPVARAER</sequence>
<keyword evidence="3" id="KW-0997">Cell inner membrane</keyword>
<gene>
    <name evidence="9" type="ORF">E4O86_08935</name>
</gene>
<dbReference type="RefSeq" id="WP_161140184.1">
    <property type="nucleotide sequence ID" value="NZ_SPKJ01000022.1"/>
</dbReference>